<keyword evidence="1" id="KW-0472">Membrane</keyword>
<feature type="transmembrane region" description="Helical" evidence="1">
    <location>
        <begin position="356"/>
        <end position="377"/>
    </location>
</feature>
<feature type="transmembrane region" description="Helical" evidence="1">
    <location>
        <begin position="333"/>
        <end position="350"/>
    </location>
</feature>
<feature type="transmembrane region" description="Helical" evidence="1">
    <location>
        <begin position="83"/>
        <end position="105"/>
    </location>
</feature>
<evidence type="ECO:0000313" key="2">
    <source>
        <dbReference type="EMBL" id="MBV6288101.1"/>
    </source>
</evidence>
<organism evidence="2 3">
    <name type="scientific">Pseudomonas aegrilactucae</name>
    <dbReference type="NCBI Taxonomy" id="2854028"/>
    <lineage>
        <taxon>Bacteria</taxon>
        <taxon>Pseudomonadati</taxon>
        <taxon>Pseudomonadota</taxon>
        <taxon>Gammaproteobacteria</taxon>
        <taxon>Pseudomonadales</taxon>
        <taxon>Pseudomonadaceae</taxon>
        <taxon>Pseudomonas</taxon>
    </lineage>
</organism>
<gene>
    <name evidence="2" type="ORF">KUO17_13865</name>
</gene>
<feature type="transmembrane region" description="Helical" evidence="1">
    <location>
        <begin position="39"/>
        <end position="62"/>
    </location>
</feature>
<evidence type="ECO:0000256" key="1">
    <source>
        <dbReference type="SAM" id="Phobius"/>
    </source>
</evidence>
<dbReference type="RefSeq" id="WP_217976116.1">
    <property type="nucleotide sequence ID" value="NZ_JAHTBI010000047.1"/>
</dbReference>
<feature type="transmembrane region" description="Helical" evidence="1">
    <location>
        <begin position="247"/>
        <end position="263"/>
    </location>
</feature>
<feature type="transmembrane region" description="Helical" evidence="1">
    <location>
        <begin position="155"/>
        <end position="176"/>
    </location>
</feature>
<feature type="transmembrane region" description="Helical" evidence="1">
    <location>
        <begin position="412"/>
        <end position="430"/>
    </location>
</feature>
<reference evidence="2" key="2">
    <citation type="journal article" date="2023" name="Plant Pathol.">
        <title>Dismantling and reorganizing Pseudomonas marginalis sensu#lato.</title>
        <authorList>
            <person name="Sawada H."/>
            <person name="Fujikawa T."/>
            <person name="Satou M."/>
        </authorList>
    </citation>
    <scope>NUCLEOTIDE SEQUENCE</scope>
    <source>
        <strain evidence="2">MAFF 301350</strain>
    </source>
</reference>
<keyword evidence="1" id="KW-1133">Transmembrane helix</keyword>
<evidence type="ECO:0000313" key="3">
    <source>
        <dbReference type="Proteomes" id="UP001106592"/>
    </source>
</evidence>
<accession>A0A9Q2XL65</accession>
<keyword evidence="3" id="KW-1185">Reference proteome</keyword>
<sequence>MSAWLRWTLPTAWLRAVGLALCVTGLIFSALVGRTYGEASFPLITAQGWALATSAWAVLLGTRLCNLAYSMVRLRVPGIPRTLARGAALHLLLSIGLPLLGLLAWQPAGISNLLLMAAVWLGATAGLLLVSLPLPLSMVALLIVGLSPGTLQAPLLSTGLGVLAVLLASLAWRWQLSAIRSAWMMPLGAALEGSFEHLLLPIARARTATHRTQTRAVRPPPAGDRLSAILGPVFQTLRQQYGRRGQWLGYLIFSACTGFILWLQGQQQAIFVSGMASFALVMLASQPARTLANLRTRSRATLAELLLIPGLPSPSQLPRAMARQLLASQGEKLLIVALTMAALGTTWPRLNVAWLLGLTGFTLLLLVFALWMALLAWHWPGKPALRVASIGVMMTAGIASSTMLHLHGDLPAPWMAGWAVLASAMIAGTGKLHQRAQATAVAA</sequence>
<protein>
    <submittedName>
        <fullName evidence="2">Uncharacterized protein</fullName>
    </submittedName>
</protein>
<dbReference type="AlphaFoldDB" id="A0A9Q2XL65"/>
<dbReference type="EMBL" id="JAHTBI010000047">
    <property type="protein sequence ID" value="MBV6288101.1"/>
    <property type="molecule type" value="Genomic_DNA"/>
</dbReference>
<feature type="transmembrane region" description="Helical" evidence="1">
    <location>
        <begin position="117"/>
        <end position="143"/>
    </location>
</feature>
<keyword evidence="1" id="KW-0812">Transmembrane</keyword>
<feature type="transmembrane region" description="Helical" evidence="1">
    <location>
        <begin position="12"/>
        <end position="33"/>
    </location>
</feature>
<dbReference type="Proteomes" id="UP001106592">
    <property type="component" value="Unassembled WGS sequence"/>
</dbReference>
<proteinExistence type="predicted"/>
<name>A0A9Q2XL65_9PSED</name>
<feature type="transmembrane region" description="Helical" evidence="1">
    <location>
        <begin position="182"/>
        <end position="203"/>
    </location>
</feature>
<feature type="transmembrane region" description="Helical" evidence="1">
    <location>
        <begin position="384"/>
        <end position="406"/>
    </location>
</feature>
<comment type="caution">
    <text evidence="2">The sequence shown here is derived from an EMBL/GenBank/DDBJ whole genome shotgun (WGS) entry which is preliminary data.</text>
</comment>
<feature type="transmembrane region" description="Helical" evidence="1">
    <location>
        <begin position="269"/>
        <end position="288"/>
    </location>
</feature>
<reference evidence="2" key="1">
    <citation type="journal article" date="2022" name="Int. J. Syst. Evol. Microbiol.">
        <title>Pseudomonas aegrilactucae sp. nov. and Pseudomonas morbosilactucae sp. nov., pathogens causing bacterial rot of lettuce in Japan.</title>
        <authorList>
            <person name="Sawada H."/>
            <person name="Fujikawa T."/>
            <person name="Satou M."/>
        </authorList>
    </citation>
    <scope>NUCLEOTIDE SEQUENCE</scope>
    <source>
        <strain evidence="2">MAFF 301350</strain>
    </source>
</reference>